<name>A0AAN9JYP2_CANGL</name>
<gene>
    <name evidence="1" type="ORF">VNO77_44301</name>
</gene>
<reference evidence="1 2" key="1">
    <citation type="submission" date="2024-01" db="EMBL/GenBank/DDBJ databases">
        <title>The genomes of 5 underutilized Papilionoideae crops provide insights into root nodulation and disease resistanc.</title>
        <authorList>
            <person name="Jiang F."/>
        </authorList>
    </citation>
    <scope>NUCLEOTIDE SEQUENCE [LARGE SCALE GENOMIC DNA]</scope>
    <source>
        <strain evidence="1">LVBAO_FW01</strain>
        <tissue evidence="1">Leaves</tissue>
    </source>
</reference>
<protein>
    <submittedName>
        <fullName evidence="1">Uncharacterized protein</fullName>
    </submittedName>
</protein>
<evidence type="ECO:0000313" key="2">
    <source>
        <dbReference type="Proteomes" id="UP001367508"/>
    </source>
</evidence>
<sequence length="111" mass="13013">MLPSLRPKVIALRCIQIDQIEACQMVIQTAHNLYVDVQLKKMCYSIWIELYPETCATKELEPLKVHYFSRIVEEDSSWLRILPILTPCMQTSLCIRLNFLRSMIQSCFCIT</sequence>
<dbReference type="AlphaFoldDB" id="A0AAN9JYP2"/>
<dbReference type="EMBL" id="JAYMYQ010000011">
    <property type="protein sequence ID" value="KAK7306367.1"/>
    <property type="molecule type" value="Genomic_DNA"/>
</dbReference>
<organism evidence="1 2">
    <name type="scientific">Canavalia gladiata</name>
    <name type="common">Sword bean</name>
    <name type="synonym">Dolichos gladiatus</name>
    <dbReference type="NCBI Taxonomy" id="3824"/>
    <lineage>
        <taxon>Eukaryota</taxon>
        <taxon>Viridiplantae</taxon>
        <taxon>Streptophyta</taxon>
        <taxon>Embryophyta</taxon>
        <taxon>Tracheophyta</taxon>
        <taxon>Spermatophyta</taxon>
        <taxon>Magnoliopsida</taxon>
        <taxon>eudicotyledons</taxon>
        <taxon>Gunneridae</taxon>
        <taxon>Pentapetalae</taxon>
        <taxon>rosids</taxon>
        <taxon>fabids</taxon>
        <taxon>Fabales</taxon>
        <taxon>Fabaceae</taxon>
        <taxon>Papilionoideae</taxon>
        <taxon>50 kb inversion clade</taxon>
        <taxon>NPAAA clade</taxon>
        <taxon>indigoferoid/millettioid clade</taxon>
        <taxon>Phaseoleae</taxon>
        <taxon>Canavalia</taxon>
    </lineage>
</organism>
<comment type="caution">
    <text evidence="1">The sequence shown here is derived from an EMBL/GenBank/DDBJ whole genome shotgun (WGS) entry which is preliminary data.</text>
</comment>
<proteinExistence type="predicted"/>
<keyword evidence="2" id="KW-1185">Reference proteome</keyword>
<dbReference type="Proteomes" id="UP001367508">
    <property type="component" value="Unassembled WGS sequence"/>
</dbReference>
<accession>A0AAN9JYP2</accession>
<evidence type="ECO:0000313" key="1">
    <source>
        <dbReference type="EMBL" id="KAK7306367.1"/>
    </source>
</evidence>